<keyword evidence="12" id="KW-1185">Reference proteome</keyword>
<evidence type="ECO:0000313" key="11">
    <source>
        <dbReference type="EMBL" id="TDB62325.1"/>
    </source>
</evidence>
<evidence type="ECO:0000256" key="5">
    <source>
        <dbReference type="ARBA" id="ARBA00022801"/>
    </source>
</evidence>
<evidence type="ECO:0000256" key="7">
    <source>
        <dbReference type="ARBA" id="ARBA00023295"/>
    </source>
</evidence>
<keyword evidence="6" id="KW-0862">Zinc</keyword>
<organism evidence="11 12">
    <name type="scientific">Arundinibacter roseus</name>
    <dbReference type="NCBI Taxonomy" id="2070510"/>
    <lineage>
        <taxon>Bacteria</taxon>
        <taxon>Pseudomonadati</taxon>
        <taxon>Bacteroidota</taxon>
        <taxon>Cytophagia</taxon>
        <taxon>Cytophagales</taxon>
        <taxon>Spirosomataceae</taxon>
        <taxon>Arundinibacter</taxon>
    </lineage>
</organism>
<dbReference type="PANTHER" id="PTHR36447:SF2">
    <property type="entry name" value="BETA-GALACTOSIDASE YESZ"/>
    <property type="match status" value="1"/>
</dbReference>
<dbReference type="AlphaFoldDB" id="A0A4V2X954"/>
<dbReference type="InterPro" id="IPR013529">
    <property type="entry name" value="Glyco_hydro_42_N"/>
</dbReference>
<proteinExistence type="inferred from homology"/>
<dbReference type="GO" id="GO:0005975">
    <property type="term" value="P:carbohydrate metabolic process"/>
    <property type="evidence" value="ECO:0007669"/>
    <property type="project" value="InterPro"/>
</dbReference>
<dbReference type="GO" id="GO:0004565">
    <property type="term" value="F:beta-galactosidase activity"/>
    <property type="evidence" value="ECO:0007669"/>
    <property type="project" value="UniProtKB-EC"/>
</dbReference>
<dbReference type="InterPro" id="IPR029062">
    <property type="entry name" value="Class_I_gatase-like"/>
</dbReference>
<evidence type="ECO:0000313" key="12">
    <source>
        <dbReference type="Proteomes" id="UP000295706"/>
    </source>
</evidence>
<dbReference type="Pfam" id="PF08532">
    <property type="entry name" value="Glyco_hydro_42M"/>
    <property type="match status" value="1"/>
</dbReference>
<evidence type="ECO:0000256" key="1">
    <source>
        <dbReference type="ARBA" id="ARBA00001412"/>
    </source>
</evidence>
<dbReference type="Gene3D" id="3.20.20.80">
    <property type="entry name" value="Glycosidases"/>
    <property type="match status" value="1"/>
</dbReference>
<evidence type="ECO:0000256" key="2">
    <source>
        <dbReference type="ARBA" id="ARBA00005940"/>
    </source>
</evidence>
<feature type="domain" description="Beta-galactosidase trimerisation" evidence="10">
    <location>
        <begin position="453"/>
        <end position="637"/>
    </location>
</feature>
<evidence type="ECO:0000256" key="4">
    <source>
        <dbReference type="ARBA" id="ARBA00022723"/>
    </source>
</evidence>
<comment type="similarity">
    <text evidence="2">Belongs to the glycosyl hydrolase 42 family.</text>
</comment>
<dbReference type="Pfam" id="PF02449">
    <property type="entry name" value="Glyco_hydro_42"/>
    <property type="match status" value="1"/>
</dbReference>
<dbReference type="RefSeq" id="WP_132120341.1">
    <property type="nucleotide sequence ID" value="NZ_SMJU01000012.1"/>
</dbReference>
<name>A0A4V2X954_9BACT</name>
<evidence type="ECO:0000256" key="6">
    <source>
        <dbReference type="ARBA" id="ARBA00022833"/>
    </source>
</evidence>
<sequence length="732" mass="83021">MKFTVLPFLIFLIFRPLSPIHAQNDPYLHQQYDALHDSPMQQKFRKLAPMPAGVVYVQQPNEGEKEMRVHFQNMKKLGFNALKQIMPLPTWTIGQISLIALEEGIMPWWYGEGGYEEITPALLEQLGIAKTLSMSELLEHPKMINYQKEVAKKRIQNTEKYIQNSPDKKFMRVTSVAYDPEIGGRGLELSTKGEALFLEWLKKRYHTVENLNQAWNQYHAGLFLNEQRVFNDWEDVAKNWRNLTSREYNHVKDIYRFKVEHNLGRIRESAAQFNRFDANAPYRGGGELAVFHPFAWYGVDMEVIADVLSNYGSFYPSMHFSWHYNLVKGEITKSLYQQASLMNDFNKGGWTGGWESTGGPMQMDGEKNPGHTNSYYVGPDELMQLYLSQLAAGFKGFGIWCWNARSAGKEGGEYSLLDRNGQITDRAVAIGQLGKAMQKYRFELWNAHKEPLVGILYDWENEATWGAMSIPGRDDFRFQPVKARIGISNVLMSNNVPFEYLTPNDLSKGLAGRYKVLYLPAMLTMRKELLPVLKKYVQEGGRLVMDLPSGWYDENTVNLPTGKGSDFEQLFGATIDDFQFSGTNRQLTIAGKEVQGFTINSTATEARVVEKYNNGKPAVLEHSLGKGKAILLGFQASLNAFETSAKTSSSLLQYTLGTYSSTYSCPNALVYRLAAPEADHYFLLNEATAKTVALTFKNLTYKRITDAVTGEVVNSNQLKLATKGGLWLRAEK</sequence>
<dbReference type="InterPro" id="IPR017853">
    <property type="entry name" value="GH"/>
</dbReference>
<dbReference type="SUPFAM" id="SSF51445">
    <property type="entry name" value="(Trans)glycosidases"/>
    <property type="match status" value="1"/>
</dbReference>
<dbReference type="GO" id="GO:0046872">
    <property type="term" value="F:metal ion binding"/>
    <property type="evidence" value="ECO:0007669"/>
    <property type="project" value="UniProtKB-KW"/>
</dbReference>
<feature type="chain" id="PRO_5021027132" description="beta-galactosidase" evidence="8">
    <location>
        <begin position="23"/>
        <end position="732"/>
    </location>
</feature>
<dbReference type="EC" id="3.2.1.23" evidence="3"/>
<protein>
    <recommendedName>
        <fullName evidence="3">beta-galactosidase</fullName>
        <ecNumber evidence="3">3.2.1.23</ecNumber>
    </recommendedName>
</protein>
<keyword evidence="8" id="KW-0732">Signal</keyword>
<dbReference type="Gene3D" id="3.40.50.880">
    <property type="match status" value="1"/>
</dbReference>
<dbReference type="OrthoDB" id="9800974at2"/>
<comment type="caution">
    <text evidence="11">The sequence shown here is derived from an EMBL/GenBank/DDBJ whole genome shotgun (WGS) entry which is preliminary data.</text>
</comment>
<keyword evidence="5" id="KW-0378">Hydrolase</keyword>
<dbReference type="PANTHER" id="PTHR36447">
    <property type="entry name" value="BETA-GALACTOSIDASE GANA"/>
    <property type="match status" value="1"/>
</dbReference>
<comment type="catalytic activity">
    <reaction evidence="1">
        <text>Hydrolysis of terminal non-reducing beta-D-galactose residues in beta-D-galactosides.</text>
        <dbReference type="EC" id="3.2.1.23"/>
    </reaction>
</comment>
<evidence type="ECO:0000259" key="9">
    <source>
        <dbReference type="Pfam" id="PF02449"/>
    </source>
</evidence>
<feature type="signal peptide" evidence="8">
    <location>
        <begin position="1"/>
        <end position="22"/>
    </location>
</feature>
<reference evidence="11 12" key="1">
    <citation type="submission" date="2019-02" db="EMBL/GenBank/DDBJ databases">
        <title>Arundinibacter roseus gen. nov., sp. nov., a new member of the family Cytophagaceae.</title>
        <authorList>
            <person name="Szuroczki S."/>
            <person name="Khayer B."/>
            <person name="Sproer C."/>
            <person name="Toumi M."/>
            <person name="Szabo A."/>
            <person name="Felfoldi T."/>
            <person name="Schumann P."/>
            <person name="Toth E."/>
        </authorList>
    </citation>
    <scope>NUCLEOTIDE SEQUENCE [LARGE SCALE GENOMIC DNA]</scope>
    <source>
        <strain evidence="11 12">DMA-k-7a</strain>
    </source>
</reference>
<gene>
    <name evidence="11" type="ORF">EZE20_18255</name>
</gene>
<keyword evidence="7" id="KW-0326">Glycosidase</keyword>
<feature type="domain" description="Glycoside hydrolase family 42 N-terminal" evidence="9">
    <location>
        <begin position="172"/>
        <end position="439"/>
    </location>
</feature>
<dbReference type="GO" id="GO:0009341">
    <property type="term" value="C:beta-galactosidase complex"/>
    <property type="evidence" value="ECO:0007669"/>
    <property type="project" value="InterPro"/>
</dbReference>
<dbReference type="Proteomes" id="UP000295706">
    <property type="component" value="Unassembled WGS sequence"/>
</dbReference>
<dbReference type="CDD" id="cd03143">
    <property type="entry name" value="A4_beta-galactosidase_middle_domain"/>
    <property type="match status" value="1"/>
</dbReference>
<evidence type="ECO:0000256" key="8">
    <source>
        <dbReference type="SAM" id="SignalP"/>
    </source>
</evidence>
<dbReference type="EMBL" id="SMJU01000012">
    <property type="protein sequence ID" value="TDB62325.1"/>
    <property type="molecule type" value="Genomic_DNA"/>
</dbReference>
<evidence type="ECO:0000256" key="3">
    <source>
        <dbReference type="ARBA" id="ARBA00012756"/>
    </source>
</evidence>
<dbReference type="SUPFAM" id="SSF52317">
    <property type="entry name" value="Class I glutamine amidotransferase-like"/>
    <property type="match status" value="1"/>
</dbReference>
<keyword evidence="4" id="KW-0479">Metal-binding</keyword>
<dbReference type="InterPro" id="IPR013738">
    <property type="entry name" value="Beta_galactosidase_Trimer"/>
</dbReference>
<accession>A0A4V2X954</accession>
<dbReference type="InterPro" id="IPR003476">
    <property type="entry name" value="Glyco_hydro_42"/>
</dbReference>
<evidence type="ECO:0000259" key="10">
    <source>
        <dbReference type="Pfam" id="PF08532"/>
    </source>
</evidence>